<keyword evidence="1" id="KW-1133">Transmembrane helix</keyword>
<comment type="caution">
    <text evidence="3">The sequence shown here is derived from an EMBL/GenBank/DDBJ whole genome shotgun (WGS) entry which is preliminary data.</text>
</comment>
<feature type="transmembrane region" description="Helical" evidence="1">
    <location>
        <begin position="12"/>
        <end position="32"/>
    </location>
</feature>
<keyword evidence="5" id="KW-1185">Reference proteome</keyword>
<keyword evidence="1" id="KW-0472">Membrane</keyword>
<evidence type="ECO:0000313" key="3">
    <source>
        <dbReference type="EMBL" id="MBC2404480.1"/>
    </source>
</evidence>
<evidence type="ECO:0000313" key="5">
    <source>
        <dbReference type="Proteomes" id="UP000534677"/>
    </source>
</evidence>
<dbReference type="EMBL" id="JAAXCY010000001">
    <property type="protein sequence ID" value="MBC2404480.1"/>
    <property type="molecule type" value="Genomic_DNA"/>
</dbReference>
<proteinExistence type="predicted"/>
<dbReference type="AlphaFoldDB" id="A0A7X1AHN1"/>
<keyword evidence="1" id="KW-0812">Transmembrane</keyword>
<evidence type="ECO:0000256" key="1">
    <source>
        <dbReference type="SAM" id="Phobius"/>
    </source>
</evidence>
<evidence type="ECO:0000313" key="4">
    <source>
        <dbReference type="Proteomes" id="UP000520513"/>
    </source>
</evidence>
<feature type="transmembrane region" description="Helical" evidence="1">
    <location>
        <begin position="44"/>
        <end position="62"/>
    </location>
</feature>
<sequence length="83" mass="9391">MMPTTAQPFTSRSWAITLVIGLSFVGLEYALWLEIEGGDASDSHSWFDLALLLGGYLFMFCLKPIQQVVQRKLCQHSDQKTPR</sequence>
<organism evidence="3 4">
    <name type="scientific">Pseudomonas cremoris</name>
    <dbReference type="NCBI Taxonomy" id="2724178"/>
    <lineage>
        <taxon>Bacteria</taxon>
        <taxon>Pseudomonadati</taxon>
        <taxon>Pseudomonadota</taxon>
        <taxon>Gammaproteobacteria</taxon>
        <taxon>Pseudomonadales</taxon>
        <taxon>Pseudomonadaceae</taxon>
        <taxon>Pseudomonas</taxon>
    </lineage>
</organism>
<name>A0A7X1AHN1_9PSED</name>
<dbReference type="Proteomes" id="UP000520513">
    <property type="component" value="Unassembled WGS sequence"/>
</dbReference>
<dbReference type="RefSeq" id="WP_185704139.1">
    <property type="nucleotide sequence ID" value="NZ_JAAXCY010000001.1"/>
</dbReference>
<accession>A0A7X1AHN1</accession>
<evidence type="ECO:0000313" key="2">
    <source>
        <dbReference type="EMBL" id="MBC2379915.1"/>
    </source>
</evidence>
<dbReference type="Proteomes" id="UP000534677">
    <property type="component" value="Unassembled WGS sequence"/>
</dbReference>
<protein>
    <submittedName>
        <fullName evidence="3">Uncharacterized protein</fullName>
    </submittedName>
</protein>
<dbReference type="EMBL" id="JAAXCZ010000001">
    <property type="protein sequence ID" value="MBC2379915.1"/>
    <property type="molecule type" value="Genomic_DNA"/>
</dbReference>
<gene>
    <name evidence="2" type="ORF">HF209_03085</name>
    <name evidence="3" type="ORF">HF257_00540</name>
</gene>
<reference evidence="4 5" key="1">
    <citation type="submission" date="2020-04" db="EMBL/GenBank/DDBJ databases">
        <title>Pseudomonas crami sp. nov., a novel proteolytic bacterial species isolated from cream.</title>
        <authorList>
            <person name="Hofmann K."/>
            <person name="Woller A."/>
            <person name="Huptas C."/>
            <person name="Wenning M."/>
            <person name="Scherer S."/>
            <person name="Doll E.V."/>
        </authorList>
    </citation>
    <scope>NUCLEOTIDE SEQUENCE [LARGE SCALE GENOMIC DNA]</scope>
    <source>
        <strain evidence="2 5">WS 5096</strain>
        <strain evidence="3 4">WS 5106</strain>
    </source>
</reference>